<evidence type="ECO:0000313" key="1">
    <source>
        <dbReference type="EMBL" id="KAJ2804227.1"/>
    </source>
</evidence>
<keyword evidence="2" id="KW-1185">Reference proteome</keyword>
<reference evidence="1" key="1">
    <citation type="submission" date="2022-07" db="EMBL/GenBank/DDBJ databases">
        <title>Phylogenomic reconstructions and comparative analyses of Kickxellomycotina fungi.</title>
        <authorList>
            <person name="Reynolds N.K."/>
            <person name="Stajich J.E."/>
            <person name="Barry K."/>
            <person name="Grigoriev I.V."/>
            <person name="Crous P."/>
            <person name="Smith M.E."/>
        </authorList>
    </citation>
    <scope>NUCLEOTIDE SEQUENCE</scope>
    <source>
        <strain evidence="1">BCRC 34780</strain>
    </source>
</reference>
<evidence type="ECO:0000313" key="2">
    <source>
        <dbReference type="Proteomes" id="UP001140087"/>
    </source>
</evidence>
<protein>
    <submittedName>
        <fullName evidence="1">Uncharacterized protein</fullName>
    </submittedName>
</protein>
<proteinExistence type="predicted"/>
<accession>A0ACC1LAP3</accession>
<comment type="caution">
    <text evidence="1">The sequence shown here is derived from an EMBL/GenBank/DDBJ whole genome shotgun (WGS) entry which is preliminary data.</text>
</comment>
<sequence>MATRPPPPVAGSARAPTKVNRKASRLLQNRAFDGYKIAGRPADSKRPWWQPSELPEITVRRAVFFGLWCAIQIIVLVYKWVTEAEKKGALKGVALASASLVNLCISAIFLFMSPTLLELLRRTFISQHIVLEKNVHAHKVAAYSAAVWMAVHVVAYYVMYHDKAAGSQGKITFSHQLFGTMVGKTGHALLFVCFALYATSIPVVRRRFHEVFYWMHHLFIPCVVLIFIHGKASSFGWYFVGPGTIYTIDRLYRFVRSRSKRPRILSVIQHPSNVIELRIERRGMDFQVGQYIYLNVPSISVLEWHPFTLTSSPEEDELSVHIWVGGGWTRRLIQLFQESSVTTPQADSRQVDTLYPDAKIDAEKGAEPGFNASGPRPGTGAGRRPWIRGGQNSVVLVDRLPPELVIHDSGSYVPITAANRVVATQPVIKLPTIMVDGPYGAPTQQVFDYEHLVLVGGGIGVTPMSSVLKSLFYQLTERPYECRVRKVYFIWVCRDVQSLEWFRDLLVALDMEDIGDILEVRTYLTGQLPVDQIRNIALYQDPDGPDAVTGLHRSPTYYGRPNFSSILEDIGMRTPGADVGVFACGPKSMTRALRKISRKWTNALKHTTRTQFVFHQEKF</sequence>
<organism evidence="1 2">
    <name type="scientific">Coemansia helicoidea</name>
    <dbReference type="NCBI Taxonomy" id="1286919"/>
    <lineage>
        <taxon>Eukaryota</taxon>
        <taxon>Fungi</taxon>
        <taxon>Fungi incertae sedis</taxon>
        <taxon>Zoopagomycota</taxon>
        <taxon>Kickxellomycotina</taxon>
        <taxon>Kickxellomycetes</taxon>
        <taxon>Kickxellales</taxon>
        <taxon>Kickxellaceae</taxon>
        <taxon>Coemansia</taxon>
    </lineage>
</organism>
<dbReference type="EMBL" id="JANBUN010000378">
    <property type="protein sequence ID" value="KAJ2804227.1"/>
    <property type="molecule type" value="Genomic_DNA"/>
</dbReference>
<name>A0ACC1LAP3_9FUNG</name>
<dbReference type="Proteomes" id="UP001140087">
    <property type="component" value="Unassembled WGS sequence"/>
</dbReference>
<gene>
    <name evidence="1" type="ORF">H4R21_001723</name>
</gene>